<protein>
    <recommendedName>
        <fullName evidence="1">Integrase zinc-binding domain-containing protein</fullName>
    </recommendedName>
</protein>
<dbReference type="Gene3D" id="1.10.340.70">
    <property type="match status" value="1"/>
</dbReference>
<dbReference type="InterPro" id="IPR012337">
    <property type="entry name" value="RNaseH-like_sf"/>
</dbReference>
<gene>
    <name evidence="2" type="ORF">O181_063864</name>
</gene>
<proteinExistence type="predicted"/>
<dbReference type="SUPFAM" id="SSF53098">
    <property type="entry name" value="Ribonuclease H-like"/>
    <property type="match status" value="1"/>
</dbReference>
<sequence length="186" mass="21257">MVLCSRMLINTILPECHDNIYSGHISEGRKMERIKTCAWWPSWRKDVIAYCHSCDRCQEANEATGKRFGIMIHTQETSTPWEVVHMDWVTALPPGAYHPQTDGLAERIIQTLEDRIRRFCAYGLELEDSDGITNDWCTLIPEFELAYKTSSHASTGKTPAMLEKGWNPEFPVNTLKKDLVDINPTA</sequence>
<evidence type="ECO:0000313" key="3">
    <source>
        <dbReference type="Proteomes" id="UP000765509"/>
    </source>
</evidence>
<comment type="caution">
    <text evidence="2">The sequence shown here is derived from an EMBL/GenBank/DDBJ whole genome shotgun (WGS) entry which is preliminary data.</text>
</comment>
<dbReference type="Pfam" id="PF17921">
    <property type="entry name" value="Integrase_H2C2"/>
    <property type="match status" value="1"/>
</dbReference>
<name>A0A9Q3EN96_9BASI</name>
<dbReference type="GO" id="GO:0003676">
    <property type="term" value="F:nucleic acid binding"/>
    <property type="evidence" value="ECO:0007669"/>
    <property type="project" value="InterPro"/>
</dbReference>
<dbReference type="Gene3D" id="3.30.420.10">
    <property type="entry name" value="Ribonuclease H-like superfamily/Ribonuclease H"/>
    <property type="match status" value="1"/>
</dbReference>
<dbReference type="PANTHER" id="PTHR47266">
    <property type="entry name" value="ENDONUCLEASE-RELATED"/>
    <property type="match status" value="1"/>
</dbReference>
<dbReference type="Proteomes" id="UP000765509">
    <property type="component" value="Unassembled WGS sequence"/>
</dbReference>
<dbReference type="AlphaFoldDB" id="A0A9Q3EN96"/>
<evidence type="ECO:0000313" key="2">
    <source>
        <dbReference type="EMBL" id="MBW0524149.1"/>
    </source>
</evidence>
<dbReference type="EMBL" id="AVOT02030839">
    <property type="protein sequence ID" value="MBW0524149.1"/>
    <property type="molecule type" value="Genomic_DNA"/>
</dbReference>
<organism evidence="2 3">
    <name type="scientific">Austropuccinia psidii MF-1</name>
    <dbReference type="NCBI Taxonomy" id="1389203"/>
    <lineage>
        <taxon>Eukaryota</taxon>
        <taxon>Fungi</taxon>
        <taxon>Dikarya</taxon>
        <taxon>Basidiomycota</taxon>
        <taxon>Pucciniomycotina</taxon>
        <taxon>Pucciniomycetes</taxon>
        <taxon>Pucciniales</taxon>
        <taxon>Sphaerophragmiaceae</taxon>
        <taxon>Austropuccinia</taxon>
    </lineage>
</organism>
<accession>A0A9Q3EN96</accession>
<dbReference type="InterPro" id="IPR052160">
    <property type="entry name" value="Gypsy_RT_Integrase-like"/>
</dbReference>
<dbReference type="InterPro" id="IPR036397">
    <property type="entry name" value="RNaseH_sf"/>
</dbReference>
<reference evidence="2" key="1">
    <citation type="submission" date="2021-03" db="EMBL/GenBank/DDBJ databases">
        <title>Draft genome sequence of rust myrtle Austropuccinia psidii MF-1, a brazilian biotype.</title>
        <authorList>
            <person name="Quecine M.C."/>
            <person name="Pachon D.M.R."/>
            <person name="Bonatelli M.L."/>
            <person name="Correr F.H."/>
            <person name="Franceschini L.M."/>
            <person name="Leite T.F."/>
            <person name="Margarido G.R.A."/>
            <person name="Almeida C.A."/>
            <person name="Ferrarezi J.A."/>
            <person name="Labate C.A."/>
        </authorList>
    </citation>
    <scope>NUCLEOTIDE SEQUENCE</scope>
    <source>
        <strain evidence="2">MF-1</strain>
    </source>
</reference>
<feature type="domain" description="Integrase zinc-binding" evidence="1">
    <location>
        <begin position="8"/>
        <end position="61"/>
    </location>
</feature>
<dbReference type="OrthoDB" id="2273864at2759"/>
<keyword evidence="3" id="KW-1185">Reference proteome</keyword>
<dbReference type="InterPro" id="IPR041588">
    <property type="entry name" value="Integrase_H2C2"/>
</dbReference>
<evidence type="ECO:0000259" key="1">
    <source>
        <dbReference type="Pfam" id="PF17921"/>
    </source>
</evidence>